<dbReference type="EMBL" id="CAKOGP040002136">
    <property type="protein sequence ID" value="CAJ1963215.1"/>
    <property type="molecule type" value="Genomic_DNA"/>
</dbReference>
<evidence type="ECO:0000256" key="2">
    <source>
        <dbReference type="ARBA" id="ARBA00023043"/>
    </source>
</evidence>
<evidence type="ECO:0000256" key="3">
    <source>
        <dbReference type="PROSITE-ProRule" id="PRU00023"/>
    </source>
</evidence>
<accession>A0AAD2PWV9</accession>
<dbReference type="PROSITE" id="PS50088">
    <property type="entry name" value="ANK_REPEAT"/>
    <property type="match status" value="1"/>
</dbReference>
<dbReference type="InterPro" id="IPR002110">
    <property type="entry name" value="Ankyrin_rpt"/>
</dbReference>
<dbReference type="SUPFAM" id="SSF48403">
    <property type="entry name" value="Ankyrin repeat"/>
    <property type="match status" value="1"/>
</dbReference>
<proteinExistence type="predicted"/>
<keyword evidence="1" id="KW-0677">Repeat</keyword>
<evidence type="ECO:0000256" key="1">
    <source>
        <dbReference type="ARBA" id="ARBA00022737"/>
    </source>
</evidence>
<sequence length="370" mass="41507">MPVGHRIPVALQQVFLASQAGEDVATITAPESGDAFKMYQKEYRKPIKPLKKQATPLRRQRIDMRESAADVYRKTNPISKKTEVKLSEETPQGFLEAEFERRGYSTKKYVSLEGGYYARPTLLQKASFGTTMNQAIITSDASLLRRLLDVGLSPNPCNDYGESLVHRVCRRGDHKLLRILLEKGCCLQIADDYGRTPLHDAFWKADPSAEVLNLILRADKDLIRLMDCRGFTPLNYVRKEAHGDMIDYLKSVMDEFFPDRTGKGPEPAPPLTKKKPNTTPVPDPRMALTPQSAMLVASGEIEPEDALDWDDDSSYDSEYDSDDDSYSDSDSEFDQEELAELCLRAGGPIAVAQNCFGESCRVTSRSHKLN</sequence>
<feature type="repeat" description="ANK" evidence="3">
    <location>
        <begin position="160"/>
        <end position="192"/>
    </location>
</feature>
<dbReference type="Proteomes" id="UP001295423">
    <property type="component" value="Unassembled WGS sequence"/>
</dbReference>
<dbReference type="AlphaFoldDB" id="A0AAD2PWV9"/>
<evidence type="ECO:0000256" key="4">
    <source>
        <dbReference type="SAM" id="MobiDB-lite"/>
    </source>
</evidence>
<name>A0AAD2PWV9_9STRA</name>
<evidence type="ECO:0000313" key="5">
    <source>
        <dbReference type="EMBL" id="CAJ1963215.1"/>
    </source>
</evidence>
<feature type="region of interest" description="Disordered" evidence="4">
    <location>
        <begin position="301"/>
        <end position="334"/>
    </location>
</feature>
<reference evidence="5" key="1">
    <citation type="submission" date="2023-08" db="EMBL/GenBank/DDBJ databases">
        <authorList>
            <person name="Audoor S."/>
            <person name="Bilcke G."/>
        </authorList>
    </citation>
    <scope>NUCLEOTIDE SEQUENCE</scope>
</reference>
<dbReference type="Gene3D" id="1.25.40.20">
    <property type="entry name" value="Ankyrin repeat-containing domain"/>
    <property type="match status" value="1"/>
</dbReference>
<evidence type="ECO:0000313" key="6">
    <source>
        <dbReference type="Proteomes" id="UP001295423"/>
    </source>
</evidence>
<gene>
    <name evidence="5" type="ORF">CYCCA115_LOCUS20057</name>
</gene>
<dbReference type="PANTHER" id="PTHR24201">
    <property type="entry name" value="ANK_REP_REGION DOMAIN-CONTAINING PROTEIN"/>
    <property type="match status" value="1"/>
</dbReference>
<dbReference type="SMART" id="SM00248">
    <property type="entry name" value="ANK"/>
    <property type="match status" value="2"/>
</dbReference>
<comment type="caution">
    <text evidence="5">The sequence shown here is derived from an EMBL/GenBank/DDBJ whole genome shotgun (WGS) entry which is preliminary data.</text>
</comment>
<dbReference type="InterPro" id="IPR036770">
    <property type="entry name" value="Ankyrin_rpt-contain_sf"/>
</dbReference>
<feature type="region of interest" description="Disordered" evidence="4">
    <location>
        <begin position="258"/>
        <end position="285"/>
    </location>
</feature>
<dbReference type="Pfam" id="PF12796">
    <property type="entry name" value="Ank_2"/>
    <property type="match status" value="1"/>
</dbReference>
<keyword evidence="2 3" id="KW-0040">ANK repeat</keyword>
<protein>
    <submittedName>
        <fullName evidence="5">Uncharacterized protein</fullName>
    </submittedName>
</protein>
<keyword evidence="6" id="KW-1185">Reference proteome</keyword>
<dbReference type="InterPro" id="IPR050776">
    <property type="entry name" value="Ank_Repeat/CDKN_Inhibitor"/>
</dbReference>
<organism evidence="5 6">
    <name type="scientific">Cylindrotheca closterium</name>
    <dbReference type="NCBI Taxonomy" id="2856"/>
    <lineage>
        <taxon>Eukaryota</taxon>
        <taxon>Sar</taxon>
        <taxon>Stramenopiles</taxon>
        <taxon>Ochrophyta</taxon>
        <taxon>Bacillariophyta</taxon>
        <taxon>Bacillariophyceae</taxon>
        <taxon>Bacillariophycidae</taxon>
        <taxon>Bacillariales</taxon>
        <taxon>Bacillariaceae</taxon>
        <taxon>Cylindrotheca</taxon>
    </lineage>
</organism>